<evidence type="ECO:0000256" key="1">
    <source>
        <dbReference type="ARBA" id="ARBA00006494"/>
    </source>
</evidence>
<dbReference type="GO" id="GO:0006749">
    <property type="term" value="P:glutathione metabolic process"/>
    <property type="evidence" value="ECO:0007669"/>
    <property type="project" value="TreeGrafter"/>
</dbReference>
<comment type="similarity">
    <text evidence="1 4">Belongs to the GST superfamily. Kappa family.</text>
</comment>
<sequence length="226" mass="25442">MPRIVLYYDCVSPWARNAYEVLKRYEPIWAVELVLKPRFLGGVMVASGNKPPLTVANKGKWMNGFDLPLASEYLQLPFEFPDNFPVNTMAVARFLRQVEEASPDRLRATTDIFFNAIWGATKVQPASASAKPETWRKLLPSSLFDDQELQELVKQSMGTENKDRVKAEAAALVGDGAFGFPWIVAEREDGQTRPFFGSDRFEIMAFWLGKKWSGPCPAVEQAAAKF</sequence>
<dbReference type="EMBL" id="FMSP01000003">
    <property type="protein sequence ID" value="SCV68062.1"/>
    <property type="molecule type" value="Genomic_DNA"/>
</dbReference>
<dbReference type="PANTHER" id="PTHR42943">
    <property type="entry name" value="GLUTATHIONE S-TRANSFERASE KAPPA"/>
    <property type="match status" value="1"/>
</dbReference>
<dbReference type="GO" id="GO:0004364">
    <property type="term" value="F:glutathione transferase activity"/>
    <property type="evidence" value="ECO:0007669"/>
    <property type="project" value="UniProtKB-UniRule"/>
</dbReference>
<feature type="active site" description="Nucleophile" evidence="5">
    <location>
        <position position="12"/>
    </location>
</feature>
<dbReference type="InterPro" id="IPR014440">
    <property type="entry name" value="HCCAis_GSTk"/>
</dbReference>
<feature type="domain" description="DSBA-like thioredoxin" evidence="6">
    <location>
        <begin position="4"/>
        <end position="204"/>
    </location>
</feature>
<dbReference type="InterPro" id="IPR001853">
    <property type="entry name" value="DSBA-like_thioredoxin_dom"/>
</dbReference>
<dbReference type="GO" id="GO:0005777">
    <property type="term" value="C:peroxisome"/>
    <property type="evidence" value="ECO:0007669"/>
    <property type="project" value="TreeGrafter"/>
</dbReference>
<dbReference type="FunFam" id="3.40.30.10:FF:000096">
    <property type="entry name" value="Glutathione S-transferase kappa"/>
    <property type="match status" value="1"/>
</dbReference>
<organism evidence="7 8">
    <name type="scientific">Microbotryum intermedium</name>
    <dbReference type="NCBI Taxonomy" id="269621"/>
    <lineage>
        <taxon>Eukaryota</taxon>
        <taxon>Fungi</taxon>
        <taxon>Dikarya</taxon>
        <taxon>Basidiomycota</taxon>
        <taxon>Pucciniomycotina</taxon>
        <taxon>Microbotryomycetes</taxon>
        <taxon>Microbotryales</taxon>
        <taxon>Microbotryaceae</taxon>
        <taxon>Microbotryum</taxon>
    </lineage>
</organism>
<dbReference type="STRING" id="269621.A0A238F1R2"/>
<name>A0A238F1R2_9BASI</name>
<dbReference type="Gene3D" id="3.40.30.10">
    <property type="entry name" value="Glutaredoxin"/>
    <property type="match status" value="1"/>
</dbReference>
<evidence type="ECO:0000313" key="7">
    <source>
        <dbReference type="EMBL" id="SCV68062.1"/>
    </source>
</evidence>
<dbReference type="Pfam" id="PF01323">
    <property type="entry name" value="DSBA"/>
    <property type="match status" value="1"/>
</dbReference>
<dbReference type="Proteomes" id="UP000198372">
    <property type="component" value="Unassembled WGS sequence"/>
</dbReference>
<proteinExistence type="inferred from homology"/>
<dbReference type="OrthoDB" id="4664297at2759"/>
<accession>A0A238F1R2</accession>
<gene>
    <name evidence="7" type="ORF">BQ2448_183</name>
</gene>
<dbReference type="PIRSF" id="PIRSF006386">
    <property type="entry name" value="HCCAis_GSTk"/>
    <property type="match status" value="1"/>
</dbReference>
<keyword evidence="8" id="KW-1185">Reference proteome</keyword>
<evidence type="ECO:0000259" key="6">
    <source>
        <dbReference type="Pfam" id="PF01323"/>
    </source>
</evidence>
<dbReference type="SUPFAM" id="SSF52833">
    <property type="entry name" value="Thioredoxin-like"/>
    <property type="match status" value="1"/>
</dbReference>
<evidence type="ECO:0000256" key="5">
    <source>
        <dbReference type="PIRSR" id="PIRSR006386-1"/>
    </source>
</evidence>
<dbReference type="AlphaFoldDB" id="A0A238F1R2"/>
<reference evidence="8" key="1">
    <citation type="submission" date="2016-09" db="EMBL/GenBank/DDBJ databases">
        <authorList>
            <person name="Jeantristanb JTB J.-T."/>
            <person name="Ricardo R."/>
        </authorList>
    </citation>
    <scope>NUCLEOTIDE SEQUENCE [LARGE SCALE GENOMIC DNA]</scope>
</reference>
<evidence type="ECO:0000256" key="3">
    <source>
        <dbReference type="ARBA" id="ARBA00047960"/>
    </source>
</evidence>
<keyword evidence="2 4" id="KW-0808">Transferase</keyword>
<dbReference type="InterPro" id="IPR051924">
    <property type="entry name" value="GST_Kappa/NadH"/>
</dbReference>
<protein>
    <recommendedName>
        <fullName evidence="4">Glutathione S-transferase kappa</fullName>
        <ecNumber evidence="4">2.5.1.18</ecNumber>
    </recommendedName>
</protein>
<evidence type="ECO:0000313" key="8">
    <source>
        <dbReference type="Proteomes" id="UP000198372"/>
    </source>
</evidence>
<evidence type="ECO:0000256" key="2">
    <source>
        <dbReference type="ARBA" id="ARBA00022679"/>
    </source>
</evidence>
<dbReference type="GO" id="GO:0005739">
    <property type="term" value="C:mitochondrion"/>
    <property type="evidence" value="ECO:0007669"/>
    <property type="project" value="TreeGrafter"/>
</dbReference>
<dbReference type="PANTHER" id="PTHR42943:SF2">
    <property type="entry name" value="GLUTATHIONE S-TRANSFERASE KAPPA 1"/>
    <property type="match status" value="1"/>
</dbReference>
<evidence type="ECO:0000256" key="4">
    <source>
        <dbReference type="PIRNR" id="PIRNR006386"/>
    </source>
</evidence>
<dbReference type="GO" id="GO:0004602">
    <property type="term" value="F:glutathione peroxidase activity"/>
    <property type="evidence" value="ECO:0007669"/>
    <property type="project" value="TreeGrafter"/>
</dbReference>
<dbReference type="EC" id="2.5.1.18" evidence="4"/>
<comment type="catalytic activity">
    <reaction evidence="3 4">
        <text>RX + glutathione = an S-substituted glutathione + a halide anion + H(+)</text>
        <dbReference type="Rhea" id="RHEA:16437"/>
        <dbReference type="ChEBI" id="CHEBI:15378"/>
        <dbReference type="ChEBI" id="CHEBI:16042"/>
        <dbReference type="ChEBI" id="CHEBI:17792"/>
        <dbReference type="ChEBI" id="CHEBI:57925"/>
        <dbReference type="ChEBI" id="CHEBI:90779"/>
        <dbReference type="EC" id="2.5.1.18"/>
    </reaction>
</comment>
<dbReference type="InterPro" id="IPR036249">
    <property type="entry name" value="Thioredoxin-like_sf"/>
</dbReference>